<accession>H2YT06</accession>
<organism evidence="2 3">
    <name type="scientific">Ciona savignyi</name>
    <name type="common">Pacific transparent sea squirt</name>
    <dbReference type="NCBI Taxonomy" id="51511"/>
    <lineage>
        <taxon>Eukaryota</taxon>
        <taxon>Metazoa</taxon>
        <taxon>Chordata</taxon>
        <taxon>Tunicata</taxon>
        <taxon>Ascidiacea</taxon>
        <taxon>Phlebobranchia</taxon>
        <taxon>Cionidae</taxon>
        <taxon>Ciona</taxon>
    </lineage>
</organism>
<dbReference type="Proteomes" id="UP000007875">
    <property type="component" value="Unassembled WGS sequence"/>
</dbReference>
<feature type="region of interest" description="Disordered" evidence="1">
    <location>
        <begin position="125"/>
        <end position="149"/>
    </location>
</feature>
<dbReference type="InParanoid" id="H2YT06"/>
<dbReference type="GeneTree" id="ENSGT00660000096904"/>
<keyword evidence="3" id="KW-1185">Reference proteome</keyword>
<sequence length="313" mass="33029">MTIDAAVNEIERANSGAGVSETFKFSTDGIQQMIPVSGEQVSSTIISPVTEAVIKQAPALAQTSHSNSPYAMQAGRDMTINNVPVKRGTAIYPSVTPSTHVQEPSGGDSESALAVKALLQTQDSQDDLPGLTAPYSQDSPPPTLTLVSRTGPTEIQNHVETSQSFSAGYPQPTSSVYPVTSAHPRLVPSSSPTRESLQNHFSVAMTNTIQNRHLSTQVATSSPTIFNTHTLNPPQNSTKIVPEDSTSGTTQHSGVHPGLKEHFLSVVPPSYSTYPANKMAKGKTVPIPVDPNHGLMISPTHFARATSPGSQSG</sequence>
<proteinExistence type="predicted"/>
<dbReference type="HOGENOM" id="CLU_890065_0_0_1"/>
<reference evidence="2" key="2">
    <citation type="submission" date="2025-08" db="UniProtKB">
        <authorList>
            <consortium name="Ensembl"/>
        </authorList>
    </citation>
    <scope>IDENTIFICATION</scope>
</reference>
<name>H2YT06_CIOSA</name>
<dbReference type="OMA" id="HGLMISP"/>
<reference evidence="2" key="3">
    <citation type="submission" date="2025-09" db="UniProtKB">
        <authorList>
            <consortium name="Ensembl"/>
        </authorList>
    </citation>
    <scope>IDENTIFICATION</scope>
</reference>
<evidence type="ECO:0000313" key="2">
    <source>
        <dbReference type="Ensembl" id="ENSCSAVP00000008466.1"/>
    </source>
</evidence>
<protein>
    <submittedName>
        <fullName evidence="2">Uncharacterized protein</fullName>
    </submittedName>
</protein>
<reference evidence="3" key="1">
    <citation type="submission" date="2003-08" db="EMBL/GenBank/DDBJ databases">
        <authorList>
            <person name="Birren B."/>
            <person name="Nusbaum C."/>
            <person name="Abebe A."/>
            <person name="Abouelleil A."/>
            <person name="Adekoya E."/>
            <person name="Ait-zahra M."/>
            <person name="Allen N."/>
            <person name="Allen T."/>
            <person name="An P."/>
            <person name="Anderson M."/>
            <person name="Anderson S."/>
            <person name="Arachchi H."/>
            <person name="Armbruster J."/>
            <person name="Bachantsang P."/>
            <person name="Baldwin J."/>
            <person name="Barry A."/>
            <person name="Bayul T."/>
            <person name="Blitshsteyn B."/>
            <person name="Bloom T."/>
            <person name="Blye J."/>
            <person name="Boguslavskiy L."/>
            <person name="Borowsky M."/>
            <person name="Boukhgalter B."/>
            <person name="Brunache A."/>
            <person name="Butler J."/>
            <person name="Calixte N."/>
            <person name="Calvo S."/>
            <person name="Camarata J."/>
            <person name="Campo K."/>
            <person name="Chang J."/>
            <person name="Cheshatsang Y."/>
            <person name="Citroen M."/>
            <person name="Collymore A."/>
            <person name="Considine T."/>
            <person name="Cook A."/>
            <person name="Cooke P."/>
            <person name="Corum B."/>
            <person name="Cuomo C."/>
            <person name="David R."/>
            <person name="Dawoe T."/>
            <person name="Degray S."/>
            <person name="Dodge S."/>
            <person name="Dooley K."/>
            <person name="Dorje P."/>
            <person name="Dorjee K."/>
            <person name="Dorris L."/>
            <person name="Duffey N."/>
            <person name="Dupes A."/>
            <person name="Elkins T."/>
            <person name="Engels R."/>
            <person name="Erickson J."/>
            <person name="Farina A."/>
            <person name="Faro S."/>
            <person name="Ferreira P."/>
            <person name="Fischer H."/>
            <person name="Fitzgerald M."/>
            <person name="Foley K."/>
            <person name="Gage D."/>
            <person name="Galagan J."/>
            <person name="Gearin G."/>
            <person name="Gnerre S."/>
            <person name="Gnirke A."/>
            <person name="Goyette A."/>
            <person name="Graham J."/>
            <person name="Grandbois E."/>
            <person name="Gyaltsen K."/>
            <person name="Hafez N."/>
            <person name="Hagopian D."/>
            <person name="Hagos B."/>
            <person name="Hall J."/>
            <person name="Hatcher B."/>
            <person name="Heller A."/>
            <person name="Higgins H."/>
            <person name="Honan T."/>
            <person name="Horn A."/>
            <person name="Houde N."/>
            <person name="Hughes L."/>
            <person name="Hulme W."/>
            <person name="Husby E."/>
            <person name="Iliev I."/>
            <person name="Jaffe D."/>
            <person name="Jones C."/>
            <person name="Kamal M."/>
            <person name="Kamat A."/>
            <person name="Kamvysselis M."/>
            <person name="Karlsson E."/>
            <person name="Kells C."/>
            <person name="Kieu A."/>
            <person name="Kisner P."/>
            <person name="Kodira C."/>
            <person name="Kulbokas E."/>
            <person name="Labutti K."/>
            <person name="Lama D."/>
            <person name="Landers T."/>
            <person name="Leger J."/>
            <person name="Levine S."/>
            <person name="Lewis D."/>
            <person name="Lewis T."/>
            <person name="Lindblad-toh K."/>
            <person name="Liu X."/>
            <person name="Lokyitsang T."/>
            <person name="Lokyitsang Y."/>
            <person name="Lucien O."/>
            <person name="Lui A."/>
            <person name="Ma L.J."/>
            <person name="Mabbitt R."/>
            <person name="Macdonald J."/>
            <person name="Maclean C."/>
            <person name="Major J."/>
            <person name="Manning J."/>
            <person name="Marabella R."/>
            <person name="Maru K."/>
            <person name="Matthews C."/>
            <person name="Mauceli E."/>
            <person name="Mccarthy M."/>
            <person name="Mcdonough S."/>
            <person name="Mcghee T."/>
            <person name="Meldrim J."/>
            <person name="Meneus L."/>
            <person name="Mesirov J."/>
            <person name="Mihalev A."/>
            <person name="Mihova T."/>
            <person name="Mikkelsen T."/>
            <person name="Mlenga V."/>
            <person name="Moru K."/>
            <person name="Mozes J."/>
            <person name="Mulrain L."/>
            <person name="Munson G."/>
            <person name="Naylor J."/>
            <person name="Newes C."/>
            <person name="Nguyen C."/>
            <person name="Nguyen N."/>
            <person name="Nguyen T."/>
            <person name="Nicol R."/>
            <person name="Nielsen C."/>
            <person name="Nizzari M."/>
            <person name="Norbu C."/>
            <person name="Norbu N."/>
            <person name="O'donnell P."/>
            <person name="Okoawo O."/>
            <person name="O'leary S."/>
            <person name="Omotosho B."/>
            <person name="O'neill K."/>
            <person name="Osman S."/>
            <person name="Parker S."/>
            <person name="Perrin D."/>
            <person name="Phunkhang P."/>
            <person name="Piqani B."/>
            <person name="Purcell S."/>
            <person name="Rachupka T."/>
            <person name="Ramasamy U."/>
            <person name="Rameau R."/>
            <person name="Ray V."/>
            <person name="Raymond C."/>
            <person name="Retta R."/>
            <person name="Richardson S."/>
            <person name="Rise C."/>
            <person name="Rodriguez J."/>
            <person name="Rogers J."/>
            <person name="Rogov P."/>
            <person name="Rutman M."/>
            <person name="Schupbach R."/>
            <person name="Seaman C."/>
            <person name="Settipalli S."/>
            <person name="Sharpe T."/>
            <person name="Sheridan J."/>
            <person name="Sherpa N."/>
            <person name="Shi J."/>
            <person name="Smirnov S."/>
            <person name="Smith C."/>
            <person name="Sougnez C."/>
            <person name="Spencer B."/>
            <person name="Stalker J."/>
            <person name="Stange-thomann N."/>
            <person name="Stavropoulos S."/>
            <person name="Stetson K."/>
            <person name="Stone C."/>
            <person name="Stone S."/>
            <person name="Stubbs M."/>
            <person name="Talamas J."/>
            <person name="Tchuinga P."/>
            <person name="Tenzing P."/>
            <person name="Tesfaye S."/>
            <person name="Theodore J."/>
            <person name="Thoulutsang Y."/>
            <person name="Topham K."/>
            <person name="Towey S."/>
            <person name="Tsamla T."/>
            <person name="Tsomo N."/>
            <person name="Vallee D."/>
            <person name="Vassiliev H."/>
            <person name="Venkataraman V."/>
            <person name="Vinson J."/>
            <person name="Vo A."/>
            <person name="Wade C."/>
            <person name="Wang S."/>
            <person name="Wangchuk T."/>
            <person name="Wangdi T."/>
            <person name="Whittaker C."/>
            <person name="Wilkinson J."/>
            <person name="Wu Y."/>
            <person name="Wyman D."/>
            <person name="Yadav S."/>
            <person name="Yang S."/>
            <person name="Yang X."/>
            <person name="Yeager S."/>
            <person name="Yee E."/>
            <person name="Young G."/>
            <person name="Zainoun J."/>
            <person name="Zembeck L."/>
            <person name="Zimmer A."/>
            <person name="Zody M."/>
            <person name="Lander E."/>
        </authorList>
    </citation>
    <scope>NUCLEOTIDE SEQUENCE [LARGE SCALE GENOMIC DNA]</scope>
</reference>
<evidence type="ECO:0000313" key="3">
    <source>
        <dbReference type="Proteomes" id="UP000007875"/>
    </source>
</evidence>
<dbReference type="Ensembl" id="ENSCSAVT00000008575.1">
    <property type="protein sequence ID" value="ENSCSAVP00000008466.1"/>
    <property type="gene ID" value="ENSCSAVG00000005026.1"/>
</dbReference>
<dbReference type="AlphaFoldDB" id="H2YT06"/>
<evidence type="ECO:0000256" key="1">
    <source>
        <dbReference type="SAM" id="MobiDB-lite"/>
    </source>
</evidence>